<dbReference type="SUPFAM" id="SSF52540">
    <property type="entry name" value="P-loop containing nucleoside triphosphate hydrolases"/>
    <property type="match status" value="1"/>
</dbReference>
<organism evidence="7 8">
    <name type="scientific">Ostreococcus lucimarinus (strain CCE9901)</name>
    <dbReference type="NCBI Taxonomy" id="436017"/>
    <lineage>
        <taxon>Eukaryota</taxon>
        <taxon>Viridiplantae</taxon>
        <taxon>Chlorophyta</taxon>
        <taxon>Mamiellophyceae</taxon>
        <taxon>Mamiellales</taxon>
        <taxon>Bathycoccaceae</taxon>
        <taxon>Ostreococcus</taxon>
    </lineage>
</organism>
<evidence type="ECO:0000256" key="4">
    <source>
        <dbReference type="ARBA" id="ARBA00022840"/>
    </source>
</evidence>
<reference evidence="7 8" key="1">
    <citation type="journal article" date="2007" name="Proc. Natl. Acad. Sci. U.S.A.">
        <title>The tiny eukaryote Ostreococcus provides genomic insights into the paradox of plankton speciation.</title>
        <authorList>
            <person name="Palenik B."/>
            <person name="Grimwood J."/>
            <person name="Aerts A."/>
            <person name="Rouze P."/>
            <person name="Salamov A."/>
            <person name="Putnam N."/>
            <person name="Dupont C."/>
            <person name="Jorgensen R."/>
            <person name="Derelle E."/>
            <person name="Rombauts S."/>
            <person name="Zhou K."/>
            <person name="Otillar R."/>
            <person name="Merchant S.S."/>
            <person name="Podell S."/>
            <person name="Gaasterland T."/>
            <person name="Napoli C."/>
            <person name="Gendler K."/>
            <person name="Manuell A."/>
            <person name="Tai V."/>
            <person name="Vallon O."/>
            <person name="Piganeau G."/>
            <person name="Jancek S."/>
            <person name="Heijde M."/>
            <person name="Jabbari K."/>
            <person name="Bowler C."/>
            <person name="Lohr M."/>
            <person name="Robbens S."/>
            <person name="Werner G."/>
            <person name="Dubchak I."/>
            <person name="Pazour G.J."/>
            <person name="Ren Q."/>
            <person name="Paulsen I."/>
            <person name="Delwiche C."/>
            <person name="Schmutz J."/>
            <person name="Rokhsar D."/>
            <person name="Van de Peer Y."/>
            <person name="Moreau H."/>
            <person name="Grigoriev I.V."/>
        </authorList>
    </citation>
    <scope>NUCLEOTIDE SEQUENCE [LARGE SCALE GENOMIC DNA]</scope>
    <source>
        <strain evidence="7 8">CCE9901</strain>
    </source>
</reference>
<dbReference type="InterPro" id="IPR014017">
    <property type="entry name" value="DNA_helicase_UvrD-like_C"/>
</dbReference>
<dbReference type="HOGENOM" id="CLU_242242_0_0_1"/>
<dbReference type="GO" id="GO:0031297">
    <property type="term" value="P:replication fork processing"/>
    <property type="evidence" value="ECO:0007669"/>
    <property type="project" value="TreeGrafter"/>
</dbReference>
<dbReference type="OrthoDB" id="509089at2759"/>
<gene>
    <name evidence="7" type="ORF">OSTLU_14422</name>
</gene>
<dbReference type="Gene3D" id="3.40.50.300">
    <property type="entry name" value="P-loop containing nucleotide triphosphate hydrolases"/>
    <property type="match status" value="2"/>
</dbReference>
<keyword evidence="3" id="KW-0347">Helicase</keyword>
<dbReference type="Pfam" id="PF13361">
    <property type="entry name" value="UvrD_C"/>
    <property type="match status" value="1"/>
</dbReference>
<keyword evidence="1" id="KW-0547">Nucleotide-binding</keyword>
<dbReference type="GO" id="GO:0016787">
    <property type="term" value="F:hydrolase activity"/>
    <property type="evidence" value="ECO:0007669"/>
    <property type="project" value="UniProtKB-KW"/>
</dbReference>
<dbReference type="eggNOG" id="KOG2108">
    <property type="taxonomic scope" value="Eukaryota"/>
</dbReference>
<dbReference type="PANTHER" id="PTHR11070">
    <property type="entry name" value="UVRD / RECB / PCRA DNA HELICASE FAMILY MEMBER"/>
    <property type="match status" value="1"/>
</dbReference>
<evidence type="ECO:0000259" key="6">
    <source>
        <dbReference type="Pfam" id="PF13361"/>
    </source>
</evidence>
<feature type="domain" description="UvrD-like helicase C-terminal" evidence="6">
    <location>
        <begin position="794"/>
        <end position="947"/>
    </location>
</feature>
<keyword evidence="4" id="KW-0067">ATP-binding</keyword>
<keyword evidence="8" id="KW-1185">Reference proteome</keyword>
<proteinExistence type="predicted"/>
<accession>A4RTQ9</accession>
<dbReference type="GO" id="GO:0005634">
    <property type="term" value="C:nucleus"/>
    <property type="evidence" value="ECO:0007669"/>
    <property type="project" value="TreeGrafter"/>
</dbReference>
<feature type="compositionally biased region" description="Basic and acidic residues" evidence="5">
    <location>
        <begin position="13"/>
        <end position="31"/>
    </location>
</feature>
<dbReference type="PANTHER" id="PTHR11070:SF30">
    <property type="entry name" value="F-BOX DNA HELICASE 1"/>
    <property type="match status" value="1"/>
</dbReference>
<dbReference type="Gramene" id="ABO94830">
    <property type="protein sequence ID" value="ABO94830"/>
    <property type="gene ID" value="OSTLU_14422"/>
</dbReference>
<dbReference type="InterPro" id="IPR027417">
    <property type="entry name" value="P-loop_NTPase"/>
</dbReference>
<dbReference type="EMBL" id="CP000583">
    <property type="protein sequence ID" value="ABO94830.1"/>
    <property type="molecule type" value="Genomic_DNA"/>
</dbReference>
<dbReference type="GO" id="GO:0000724">
    <property type="term" value="P:double-strand break repair via homologous recombination"/>
    <property type="evidence" value="ECO:0007669"/>
    <property type="project" value="TreeGrafter"/>
</dbReference>
<evidence type="ECO:0000313" key="8">
    <source>
        <dbReference type="Proteomes" id="UP000001568"/>
    </source>
</evidence>
<dbReference type="GO" id="GO:0005524">
    <property type="term" value="F:ATP binding"/>
    <property type="evidence" value="ECO:0007669"/>
    <property type="project" value="UniProtKB-KW"/>
</dbReference>
<dbReference type="KEGG" id="olu:OSTLU_14422"/>
<evidence type="ECO:0000256" key="5">
    <source>
        <dbReference type="SAM" id="MobiDB-lite"/>
    </source>
</evidence>
<feature type="region of interest" description="Disordered" evidence="5">
    <location>
        <begin position="1"/>
        <end position="76"/>
    </location>
</feature>
<evidence type="ECO:0000256" key="2">
    <source>
        <dbReference type="ARBA" id="ARBA00022801"/>
    </source>
</evidence>
<dbReference type="GO" id="GO:0003677">
    <property type="term" value="F:DNA binding"/>
    <property type="evidence" value="ECO:0007669"/>
    <property type="project" value="InterPro"/>
</dbReference>
<evidence type="ECO:0000256" key="1">
    <source>
        <dbReference type="ARBA" id="ARBA00022741"/>
    </source>
</evidence>
<dbReference type="Proteomes" id="UP000001568">
    <property type="component" value="Chromosome 3"/>
</dbReference>
<dbReference type="GeneID" id="5000731"/>
<evidence type="ECO:0000313" key="7">
    <source>
        <dbReference type="EMBL" id="ABO94830.1"/>
    </source>
</evidence>
<evidence type="ECO:0000256" key="3">
    <source>
        <dbReference type="ARBA" id="ARBA00022806"/>
    </source>
</evidence>
<dbReference type="eggNOG" id="KOG4734">
    <property type="taxonomic scope" value="Eukaryota"/>
</dbReference>
<protein>
    <recommendedName>
        <fullName evidence="6">UvrD-like helicase C-terminal domain-containing protein</fullName>
    </recommendedName>
</protein>
<dbReference type="GO" id="GO:0043138">
    <property type="term" value="F:3'-5' DNA helicase activity"/>
    <property type="evidence" value="ECO:0007669"/>
    <property type="project" value="TreeGrafter"/>
</dbReference>
<dbReference type="RefSeq" id="XP_001416537.1">
    <property type="nucleotide sequence ID" value="XM_001416500.1"/>
</dbReference>
<feature type="compositionally biased region" description="Basic and acidic residues" evidence="5">
    <location>
        <begin position="42"/>
        <end position="72"/>
    </location>
</feature>
<dbReference type="Pfam" id="PF13245">
    <property type="entry name" value="AAA_19"/>
    <property type="match status" value="1"/>
</dbReference>
<dbReference type="InterPro" id="IPR000212">
    <property type="entry name" value="DNA_helicase_UvrD/REP"/>
</dbReference>
<keyword evidence="2" id="KW-0378">Hydrolase</keyword>
<sequence>MFTSAREVLAKQTETDASSRGDDSTRARDANAPKPSFDVDAQDAKNIARAEAKAERIARAEAKRKRRDDEPKQTSLIDAWRRGGARASTSDVGVGGDVIRRLLSCAPTSFYADARLVCKAWRDAVDDPKFMPCVKLNRALALGGARADAAEAYLNEVTGREPGDAGVGPLARHAATTKTLFKSRLDVETFCRFVEEDEHLSGARDIRGEVQPGYDEPDDLTKIDDFWQSLGTAASRSFLGTVGDVAATIRVIAKFACVQEPITRGGEREADNTRANGWAVLVIAMTHVAENEWIASRLLRAARRALRSDASAEFVEEDLTEFVNLLIAYVRLESRSYADASEPAKVHACRRMKARLSAAYDYANLHDEREQNSSDADLKNVVGNSSAATRPTDTMRKTSRLTHEQEAIVSTSLRPPQWMVVHAFAGSGKTTTLVEYAKRNPSKRFLYLAFNRAITEEAKTKFPANTDAKTFHGLAYGLATWYKAGGKKLHFGDKLRSSEVCKALGKSISDRAVGKGLVTLQNFLVSADENISKEHVPTEGVKPASVDEIIQVAETLWRMMKDRSSNDVPLTHAGYMKLYQLQRPRLDIDMSRNKNKTGYDVILLDEAQDIAPVMFDIVLRQTKCAKILVGDVHQQIYNFTGAMNVMDKIDDLVASHQVTHRRLVRSFRFGVEIANVANAILNIKRESAFLVGARLSELDQTCVFSTENVASSDPRLKTVRGPPPLSTVIVGDGRREQLAVLVRSNYNLISALMYLESSRSKVHVIGGVDALKLDQVCDFVRLILDEDLGSISDRYIKMFVTYGGGDLARFDQRQDQESFVERNALTRIYEIAENQDDADTLNRIRIAQSYREKMFKLVKRLKDSSFLSNEPNANFIVATAHKSKGLEFDNVMIWDDFEDVDRVWRRGDKYVSISTDPVFGDADTLVPVDEINLTYVAVTRAKKRVFLNKSIATLLAFPSHGNVPMYDEIANGFALFPERFPLRQHRAADRGLSPYVLRRVEFHPNDLQATHESVLNALSWNPLFNGFHASMGTVQVPGEGARPVRIERPVDGNVCQCCIHRVGDLEDMPLLLGTFVWQVDLKSGLVCVSDRGVEQRVCTADSGVRFATADGDAKDAPRFRRPVDDYGDANHHDPAHPRIYALQNPPYLFRTRRCAGCVDPARAREKLRALEFDAYERDEFSRLPLFHTMRGAARSNAARAKRKNFASGTAGASRTVAAERERAIPKGEACDALPMDWTIKSSVRLSSRARSFRWGTCAGANATSEGLRAYSGGDASSLSIDGGESGDGGDDDEARLEKKQKLLTRAMYSCAYPELGLSDEQLASMRATPSGNEWVRKRESMWVDALVSLYGLLKVRQCYAFYVVYRERSILFCAPGVGGVTDGGYAVVTNSNAKIRAALKDAAVDFTSADEEALAIGKAKTVWAQKWRPEDETQGLLDNLAGDDASRAEITAHLAKMDNPSNARRRAADTIICRGAIAVNGLLNVLVEASGGDPGSSDGAQHDVPILLAPVPFAHSSMKPLELKAQTNTMLSRKDGKNANALYQSSNATSMQTVYTAETDRDELIPPWTLARVCAALALNHEDISATCMTHKPTHGLNVGVLAARDMSDSNTKHREAVLVRECAYYDEAETSRIMAPPPLGSSVLSRIEYVNGTYYIP</sequence>
<name>A4RTQ9_OSTLU</name>
<dbReference type="STRING" id="436017.A4RTQ9"/>